<organism evidence="3 4">
    <name type="scientific">Candidatus Agrococcus pullicola</name>
    <dbReference type="NCBI Taxonomy" id="2838429"/>
    <lineage>
        <taxon>Bacteria</taxon>
        <taxon>Bacillati</taxon>
        <taxon>Actinomycetota</taxon>
        <taxon>Actinomycetes</taxon>
        <taxon>Micrococcales</taxon>
        <taxon>Microbacteriaceae</taxon>
        <taxon>Agrococcus</taxon>
    </lineage>
</organism>
<dbReference type="PANTHER" id="PTHR40254:SF1">
    <property type="entry name" value="BLR0577 PROTEIN"/>
    <property type="match status" value="1"/>
</dbReference>
<feature type="domain" description="FAD-dependent urate hydroxylase HpyO/Asp monooxygenase CreE-like FAD/NAD(P)-binding" evidence="2">
    <location>
        <begin position="11"/>
        <end position="186"/>
    </location>
</feature>
<dbReference type="SUPFAM" id="SSF51905">
    <property type="entry name" value="FAD/NAD(P)-binding domain"/>
    <property type="match status" value="1"/>
</dbReference>
<name>A0A9D2CAS7_9MICO</name>
<dbReference type="InterPro" id="IPR036188">
    <property type="entry name" value="FAD/NAD-bd_sf"/>
</dbReference>
<dbReference type="InterPro" id="IPR038732">
    <property type="entry name" value="HpyO/CreE_NAD-binding"/>
</dbReference>
<dbReference type="EMBL" id="DXDC01000463">
    <property type="protein sequence ID" value="HIY67607.1"/>
    <property type="molecule type" value="Genomic_DNA"/>
</dbReference>
<feature type="region of interest" description="Disordered" evidence="1">
    <location>
        <begin position="284"/>
        <end position="303"/>
    </location>
</feature>
<dbReference type="AlphaFoldDB" id="A0A9D2CAS7"/>
<feature type="non-terminal residue" evidence="3">
    <location>
        <position position="423"/>
    </location>
</feature>
<protein>
    <submittedName>
        <fullName evidence="3">FAD/NAD(P)-binding protein</fullName>
    </submittedName>
</protein>
<evidence type="ECO:0000259" key="2">
    <source>
        <dbReference type="Pfam" id="PF13454"/>
    </source>
</evidence>
<reference evidence="3" key="2">
    <citation type="submission" date="2021-04" db="EMBL/GenBank/DDBJ databases">
        <authorList>
            <person name="Gilroy R."/>
        </authorList>
    </citation>
    <scope>NUCLEOTIDE SEQUENCE</scope>
    <source>
        <strain evidence="3">ChiGjej1B1-98</strain>
    </source>
</reference>
<reference evidence="3" key="1">
    <citation type="journal article" date="2021" name="PeerJ">
        <title>Extensive microbial diversity within the chicken gut microbiome revealed by metagenomics and culture.</title>
        <authorList>
            <person name="Gilroy R."/>
            <person name="Ravi A."/>
            <person name="Getino M."/>
            <person name="Pursley I."/>
            <person name="Horton D.L."/>
            <person name="Alikhan N.F."/>
            <person name="Baker D."/>
            <person name="Gharbi K."/>
            <person name="Hall N."/>
            <person name="Watson M."/>
            <person name="Adriaenssens E.M."/>
            <person name="Foster-Nyarko E."/>
            <person name="Jarju S."/>
            <person name="Secka A."/>
            <person name="Antonio M."/>
            <person name="Oren A."/>
            <person name="Chaudhuri R.R."/>
            <person name="La Ragione R."/>
            <person name="Hildebrand F."/>
            <person name="Pallen M.J."/>
        </authorList>
    </citation>
    <scope>NUCLEOTIDE SEQUENCE</scope>
    <source>
        <strain evidence="3">ChiGjej1B1-98</strain>
    </source>
</reference>
<dbReference type="Pfam" id="PF13454">
    <property type="entry name" value="NAD_binding_9"/>
    <property type="match status" value="1"/>
</dbReference>
<dbReference type="PANTHER" id="PTHR40254">
    <property type="entry name" value="BLR0577 PROTEIN"/>
    <property type="match status" value="1"/>
</dbReference>
<evidence type="ECO:0000313" key="3">
    <source>
        <dbReference type="EMBL" id="HIY67607.1"/>
    </source>
</evidence>
<sequence length="423" mass="46458">MTREDARFDAVFVGGGPRAVATVVRLVDRLRDSGESTPVRVAIIDAVEIAAGATWRTDQPAEYLNNTTVAATTIHPDASTRMTGPAAPGPTLADWITDVEAAGEHPFADWVIEEARGLRAAEFPTRRLQGVYYRDRLDSAIASGLVDVTEVLGTAVELVARDDIRRVLLTDGSVYSAPIIVLAQGMVQAQPSLEVQALQRTAADHELTYIAPGMPAEQPWELVFPSAEIAPGETVLVRGLGANFFDVVGHLSRQWGGRFEPVDGDAFGRLRYVPSGREPKLVAGSRRGFPYRSKPDGDADPAPFEPRYATRAWFDELSELEGLSLKHDVFPTLAAEFAHAHLAALERWSPGTLRSGWLERLDAASGLPEVEAVLESHVLGERYRWLVDELRRPTRGEHVGQERWRELVHRHVEDELGSMSLPS</sequence>
<comment type="caution">
    <text evidence="3">The sequence shown here is derived from an EMBL/GenBank/DDBJ whole genome shotgun (WGS) entry which is preliminary data.</text>
</comment>
<proteinExistence type="predicted"/>
<evidence type="ECO:0000256" key="1">
    <source>
        <dbReference type="SAM" id="MobiDB-lite"/>
    </source>
</evidence>
<gene>
    <name evidence="3" type="ORF">H9830_15185</name>
</gene>
<dbReference type="InterPro" id="IPR052189">
    <property type="entry name" value="L-asp_N-monooxygenase_NS-form"/>
</dbReference>
<accession>A0A9D2CAS7</accession>
<dbReference type="Proteomes" id="UP000824005">
    <property type="component" value="Unassembled WGS sequence"/>
</dbReference>
<evidence type="ECO:0000313" key="4">
    <source>
        <dbReference type="Proteomes" id="UP000824005"/>
    </source>
</evidence>